<evidence type="ECO:0000313" key="2">
    <source>
        <dbReference type="Proteomes" id="UP001150062"/>
    </source>
</evidence>
<dbReference type="EMBL" id="JAOAOG010000004">
    <property type="protein sequence ID" value="KAJ6255414.1"/>
    <property type="molecule type" value="Genomic_DNA"/>
</dbReference>
<protein>
    <submittedName>
        <fullName evidence="1">Uncharacterized protein</fullName>
    </submittedName>
</protein>
<evidence type="ECO:0000313" key="1">
    <source>
        <dbReference type="EMBL" id="KAJ6255414.1"/>
    </source>
</evidence>
<organism evidence="1 2">
    <name type="scientific">Anaeramoeba flamelloides</name>
    <dbReference type="NCBI Taxonomy" id="1746091"/>
    <lineage>
        <taxon>Eukaryota</taxon>
        <taxon>Metamonada</taxon>
        <taxon>Anaeramoebidae</taxon>
        <taxon>Anaeramoeba</taxon>
    </lineage>
</organism>
<sequence length="224" mass="26140">MYQLRLQSNNLMNICEALITLQYSKGNQEASRDEIHRTKKTRKAIQTLLTVVNNDQKLNTQSAGDKKTLIPRSGTGNGNINVYRSLKKKSFVVPHSQNMKTPPPRKITTKQELKEFLSQSPKPNWSKRLEKFYEYDKTLLNSWTPELFVNINNHKNLPHKIVIKKELFKIYSVLLANKKIHKSQTKFYNSSQRGVEVHLAKYGYKRINKYSRDVMAFINTNVKL</sequence>
<comment type="caution">
    <text evidence="1">The sequence shown here is derived from an EMBL/GenBank/DDBJ whole genome shotgun (WGS) entry which is preliminary data.</text>
</comment>
<gene>
    <name evidence="1" type="ORF">M0813_11290</name>
</gene>
<proteinExistence type="predicted"/>
<reference evidence="1" key="1">
    <citation type="submission" date="2022-08" db="EMBL/GenBank/DDBJ databases">
        <title>Novel sulfate-reducing endosymbionts in the free-living metamonad Anaeramoeba.</title>
        <authorList>
            <person name="Jerlstrom-Hultqvist J."/>
            <person name="Cepicka I."/>
            <person name="Gallot-Lavallee L."/>
            <person name="Salas-Leiva D."/>
            <person name="Curtis B.A."/>
            <person name="Zahonova K."/>
            <person name="Pipaliya S."/>
            <person name="Dacks J."/>
            <person name="Roger A.J."/>
        </authorList>
    </citation>
    <scope>NUCLEOTIDE SEQUENCE</scope>
    <source>
        <strain evidence="1">Schooner1</strain>
    </source>
</reference>
<name>A0ABQ8ZEW4_9EUKA</name>
<accession>A0ABQ8ZEW4</accession>
<dbReference type="Proteomes" id="UP001150062">
    <property type="component" value="Unassembled WGS sequence"/>
</dbReference>
<keyword evidence="2" id="KW-1185">Reference proteome</keyword>